<comment type="caution">
    <text evidence="10">The sequence shown here is derived from an EMBL/GenBank/DDBJ whole genome shotgun (WGS) entry which is preliminary data.</text>
</comment>
<dbReference type="PANTHER" id="PTHR32243">
    <property type="entry name" value="MALTOSE TRANSPORT SYSTEM PERMEASE-RELATED"/>
    <property type="match status" value="1"/>
</dbReference>
<dbReference type="InterPro" id="IPR035906">
    <property type="entry name" value="MetI-like_sf"/>
</dbReference>
<evidence type="ECO:0000313" key="10">
    <source>
        <dbReference type="EMBL" id="MFB9837888.1"/>
    </source>
</evidence>
<keyword evidence="5 7" id="KW-1133">Transmembrane helix</keyword>
<evidence type="ECO:0000256" key="1">
    <source>
        <dbReference type="ARBA" id="ARBA00004651"/>
    </source>
</evidence>
<feature type="domain" description="ABC transmembrane type-1" evidence="9">
    <location>
        <begin position="84"/>
        <end position="276"/>
    </location>
</feature>
<organism evidence="10 11">
    <name type="scientific">Actinoallomurus acaciae</name>
    <dbReference type="NCBI Taxonomy" id="502577"/>
    <lineage>
        <taxon>Bacteria</taxon>
        <taxon>Bacillati</taxon>
        <taxon>Actinomycetota</taxon>
        <taxon>Actinomycetes</taxon>
        <taxon>Streptosporangiales</taxon>
        <taxon>Thermomonosporaceae</taxon>
        <taxon>Actinoallomurus</taxon>
    </lineage>
</organism>
<dbReference type="PANTHER" id="PTHR32243:SF18">
    <property type="entry name" value="INNER MEMBRANE ABC TRANSPORTER PERMEASE PROTEIN YCJP"/>
    <property type="match status" value="1"/>
</dbReference>
<feature type="transmembrane region" description="Helical" evidence="7">
    <location>
        <begin position="152"/>
        <end position="171"/>
    </location>
</feature>
<comment type="similarity">
    <text evidence="7">Belongs to the binding-protein-dependent transport system permease family.</text>
</comment>
<dbReference type="InterPro" id="IPR050901">
    <property type="entry name" value="BP-dep_ABC_trans_perm"/>
</dbReference>
<feature type="transmembrane region" description="Helical" evidence="7">
    <location>
        <begin position="88"/>
        <end position="107"/>
    </location>
</feature>
<evidence type="ECO:0000256" key="5">
    <source>
        <dbReference type="ARBA" id="ARBA00022989"/>
    </source>
</evidence>
<dbReference type="RefSeq" id="WP_378210832.1">
    <property type="nucleotide sequence ID" value="NZ_JBHLZP010000437.1"/>
</dbReference>
<protein>
    <submittedName>
        <fullName evidence="10">Carbohydrate ABC transporter permease</fullName>
    </submittedName>
</protein>
<sequence>MTTAVSATSRPPRPRLSTTGPRRGAAAAVAYLVLALVAIAFLLPFGWLFLASVSDQASLKADIPHQLTLRNFADVLTGDNLHALANSLVLSLGAAVLTLVLAAPAAYPLSRYSRRFGRPILLGLLFATGLPITAILVPVYGLFVQLELLDSIPATTLFLTATGLPMAIWMMKNFMDEVPIALEEAAWVDGASGLRALLRIVLPLMLPGTTVVFTFTFALTWGNFFVPFILLVDPAKQPASVAIYQYFGLHGTASYGLLAAFSILYSLPVVVLYTLVQRVLGNAFAMSGAVKG</sequence>
<dbReference type="EMBL" id="JBHLZP010000437">
    <property type="protein sequence ID" value="MFB9837888.1"/>
    <property type="molecule type" value="Genomic_DNA"/>
</dbReference>
<reference evidence="10 11" key="1">
    <citation type="submission" date="2024-09" db="EMBL/GenBank/DDBJ databases">
        <authorList>
            <person name="Sun Q."/>
            <person name="Mori K."/>
        </authorList>
    </citation>
    <scope>NUCLEOTIDE SEQUENCE [LARGE SCALE GENOMIC DNA]</scope>
    <source>
        <strain evidence="10 11">TBRC 0563</strain>
    </source>
</reference>
<evidence type="ECO:0000256" key="6">
    <source>
        <dbReference type="ARBA" id="ARBA00023136"/>
    </source>
</evidence>
<keyword evidence="6 7" id="KW-0472">Membrane</keyword>
<keyword evidence="11" id="KW-1185">Reference proteome</keyword>
<evidence type="ECO:0000256" key="4">
    <source>
        <dbReference type="ARBA" id="ARBA00022692"/>
    </source>
</evidence>
<dbReference type="Pfam" id="PF00528">
    <property type="entry name" value="BPD_transp_1"/>
    <property type="match status" value="1"/>
</dbReference>
<keyword evidence="2 7" id="KW-0813">Transport</keyword>
<evidence type="ECO:0000256" key="7">
    <source>
        <dbReference type="RuleBase" id="RU363032"/>
    </source>
</evidence>
<dbReference type="Proteomes" id="UP001589627">
    <property type="component" value="Unassembled WGS sequence"/>
</dbReference>
<accession>A0ABV5YTB2</accession>
<dbReference type="Gene3D" id="1.10.3720.10">
    <property type="entry name" value="MetI-like"/>
    <property type="match status" value="1"/>
</dbReference>
<feature type="transmembrane region" description="Helical" evidence="7">
    <location>
        <begin position="252"/>
        <end position="276"/>
    </location>
</feature>
<keyword evidence="3" id="KW-1003">Cell membrane</keyword>
<evidence type="ECO:0000259" key="9">
    <source>
        <dbReference type="PROSITE" id="PS50928"/>
    </source>
</evidence>
<evidence type="ECO:0000313" key="11">
    <source>
        <dbReference type="Proteomes" id="UP001589627"/>
    </source>
</evidence>
<keyword evidence="4 7" id="KW-0812">Transmembrane</keyword>
<name>A0ABV5YTB2_9ACTN</name>
<proteinExistence type="inferred from homology"/>
<feature type="transmembrane region" description="Helical" evidence="7">
    <location>
        <begin position="119"/>
        <end position="140"/>
    </location>
</feature>
<dbReference type="SUPFAM" id="SSF161098">
    <property type="entry name" value="MetI-like"/>
    <property type="match status" value="1"/>
</dbReference>
<comment type="subcellular location">
    <subcellularLocation>
        <location evidence="1 7">Cell membrane</location>
        <topology evidence="1 7">Multi-pass membrane protein</topology>
    </subcellularLocation>
</comment>
<dbReference type="PROSITE" id="PS50928">
    <property type="entry name" value="ABC_TM1"/>
    <property type="match status" value="1"/>
</dbReference>
<evidence type="ECO:0000256" key="8">
    <source>
        <dbReference type="SAM" id="MobiDB-lite"/>
    </source>
</evidence>
<feature type="transmembrane region" description="Helical" evidence="7">
    <location>
        <begin position="25"/>
        <end position="50"/>
    </location>
</feature>
<feature type="transmembrane region" description="Helical" evidence="7">
    <location>
        <begin position="204"/>
        <end position="232"/>
    </location>
</feature>
<feature type="region of interest" description="Disordered" evidence="8">
    <location>
        <begin position="1"/>
        <end position="21"/>
    </location>
</feature>
<gene>
    <name evidence="10" type="ORF">ACFFNX_37570</name>
</gene>
<dbReference type="InterPro" id="IPR000515">
    <property type="entry name" value="MetI-like"/>
</dbReference>
<evidence type="ECO:0000256" key="2">
    <source>
        <dbReference type="ARBA" id="ARBA00022448"/>
    </source>
</evidence>
<dbReference type="CDD" id="cd06261">
    <property type="entry name" value="TM_PBP2"/>
    <property type="match status" value="1"/>
</dbReference>
<evidence type="ECO:0000256" key="3">
    <source>
        <dbReference type="ARBA" id="ARBA00022475"/>
    </source>
</evidence>